<dbReference type="PANTHER" id="PTHR22880">
    <property type="entry name" value="FALZ-RELATED BROMODOMAIN-CONTAINING PROTEINS"/>
    <property type="match status" value="1"/>
</dbReference>
<dbReference type="EMBL" id="JAMKFB020000003">
    <property type="protein sequence ID" value="KAL0197037.1"/>
    <property type="molecule type" value="Genomic_DNA"/>
</dbReference>
<dbReference type="Proteomes" id="UP001529510">
    <property type="component" value="Unassembled WGS sequence"/>
</dbReference>
<organism evidence="3 4">
    <name type="scientific">Cirrhinus mrigala</name>
    <name type="common">Mrigala</name>
    <dbReference type="NCBI Taxonomy" id="683832"/>
    <lineage>
        <taxon>Eukaryota</taxon>
        <taxon>Metazoa</taxon>
        <taxon>Chordata</taxon>
        <taxon>Craniata</taxon>
        <taxon>Vertebrata</taxon>
        <taxon>Euteleostomi</taxon>
        <taxon>Actinopterygii</taxon>
        <taxon>Neopterygii</taxon>
        <taxon>Teleostei</taxon>
        <taxon>Ostariophysi</taxon>
        <taxon>Cypriniformes</taxon>
        <taxon>Cyprinidae</taxon>
        <taxon>Labeoninae</taxon>
        <taxon>Labeonini</taxon>
        <taxon>Cirrhinus</taxon>
    </lineage>
</organism>
<keyword evidence="1" id="KW-0103">Bromodomain</keyword>
<feature type="non-terminal residue" evidence="3">
    <location>
        <position position="123"/>
    </location>
</feature>
<feature type="non-terminal residue" evidence="3">
    <location>
        <position position="1"/>
    </location>
</feature>
<dbReference type="InterPro" id="IPR050935">
    <property type="entry name" value="Bromo_chromatin_reader"/>
</dbReference>
<accession>A0ABD0RGS2</accession>
<feature type="region of interest" description="Disordered" evidence="2">
    <location>
        <begin position="1"/>
        <end position="88"/>
    </location>
</feature>
<gene>
    <name evidence="3" type="ORF">M9458_005577</name>
</gene>
<evidence type="ECO:0000313" key="4">
    <source>
        <dbReference type="Proteomes" id="UP001529510"/>
    </source>
</evidence>
<evidence type="ECO:0000256" key="1">
    <source>
        <dbReference type="ARBA" id="ARBA00023117"/>
    </source>
</evidence>
<keyword evidence="4" id="KW-1185">Reference proteome</keyword>
<dbReference type="AlphaFoldDB" id="A0ABD0RGS2"/>
<dbReference type="SUPFAM" id="SSF47370">
    <property type="entry name" value="Bromodomain"/>
    <property type="match status" value="1"/>
</dbReference>
<evidence type="ECO:0000313" key="3">
    <source>
        <dbReference type="EMBL" id="KAL0197037.1"/>
    </source>
</evidence>
<feature type="compositionally biased region" description="Pro residues" evidence="2">
    <location>
        <begin position="28"/>
        <end position="38"/>
    </location>
</feature>
<feature type="compositionally biased region" description="Polar residues" evidence="2">
    <location>
        <begin position="79"/>
        <end position="88"/>
    </location>
</feature>
<dbReference type="Gene3D" id="1.20.920.10">
    <property type="entry name" value="Bromodomain-like"/>
    <property type="match status" value="1"/>
</dbReference>
<feature type="compositionally biased region" description="Low complexity" evidence="2">
    <location>
        <begin position="54"/>
        <end position="69"/>
    </location>
</feature>
<protein>
    <recommendedName>
        <fullName evidence="5">Bromodomain containing 4</fullName>
    </recommendedName>
</protein>
<dbReference type="InterPro" id="IPR036427">
    <property type="entry name" value="Bromodomain-like_sf"/>
</dbReference>
<dbReference type="PANTHER" id="PTHR22880:SF245">
    <property type="entry name" value="BROMODOMAIN-CONTAINING PROTEIN 4"/>
    <property type="match status" value="1"/>
</dbReference>
<proteinExistence type="predicted"/>
<comment type="caution">
    <text evidence="3">The sequence shown here is derived from an EMBL/GenBank/DDBJ whole genome shotgun (WGS) entry which is preliminary data.</text>
</comment>
<evidence type="ECO:0000256" key="2">
    <source>
        <dbReference type="SAM" id="MobiDB-lite"/>
    </source>
</evidence>
<evidence type="ECO:0008006" key="5">
    <source>
        <dbReference type="Google" id="ProtNLM"/>
    </source>
</evidence>
<reference evidence="3 4" key="1">
    <citation type="submission" date="2024-05" db="EMBL/GenBank/DDBJ databases">
        <title>Genome sequencing and assembly of Indian major carp, Cirrhinus mrigala (Hamilton, 1822).</title>
        <authorList>
            <person name="Mohindra V."/>
            <person name="Chowdhury L.M."/>
            <person name="Lal K."/>
            <person name="Jena J.K."/>
        </authorList>
    </citation>
    <scope>NUCLEOTIDE SEQUENCE [LARGE SCALE GENOMIC DNA]</scope>
    <source>
        <strain evidence="3">CM1030</strain>
        <tissue evidence="3">Blood</tissue>
    </source>
</reference>
<sequence>ETSEECNGISGALPVEPAPGSRLNEWCPAPPHPAPLPAIHPTGMGDGLDAVQMSGSSSSQGQPSSQAPSLFNPTPPETANPTRPKRQTNQLQYLLKVVLKTLWKHQFAWPFHSPVDAVKLNLP</sequence>
<name>A0ABD0RGS2_CIRMR</name>